<dbReference type="PANTHER" id="PTHR30522:SF0">
    <property type="entry name" value="NUCLEOSIDE TRIPHOSPHATE PYROPHOSPHOHYDROLASE"/>
    <property type="match status" value="1"/>
</dbReference>
<organism evidence="5 6">
    <name type="scientific">Staphylococcus kloosii</name>
    <dbReference type="NCBI Taxonomy" id="29384"/>
    <lineage>
        <taxon>Bacteria</taxon>
        <taxon>Bacillati</taxon>
        <taxon>Bacillota</taxon>
        <taxon>Bacilli</taxon>
        <taxon>Bacillales</taxon>
        <taxon>Staphylococcaceae</taxon>
        <taxon>Staphylococcus</taxon>
    </lineage>
</organism>
<dbReference type="RefSeq" id="WP_061855540.1">
    <property type="nucleotide sequence ID" value="NZ_BKAQ01000024.1"/>
</dbReference>
<dbReference type="CDD" id="cd11528">
    <property type="entry name" value="NTP-PPase_MazG_Nterm"/>
    <property type="match status" value="1"/>
</dbReference>
<dbReference type="GO" id="GO:0046081">
    <property type="term" value="P:dUTP catabolic process"/>
    <property type="evidence" value="ECO:0007669"/>
    <property type="project" value="TreeGrafter"/>
</dbReference>
<dbReference type="Gene3D" id="1.10.287.1080">
    <property type="entry name" value="MazG-like"/>
    <property type="match status" value="1"/>
</dbReference>
<dbReference type="PANTHER" id="PTHR30522">
    <property type="entry name" value="NUCLEOSIDE TRIPHOSPHATE PYROPHOSPHOHYDROLASE"/>
    <property type="match status" value="1"/>
</dbReference>
<keyword evidence="5" id="KW-0378">Hydrolase</keyword>
<dbReference type="GO" id="GO:0006950">
    <property type="term" value="P:response to stress"/>
    <property type="evidence" value="ECO:0007669"/>
    <property type="project" value="UniProtKB-ARBA"/>
</dbReference>
<dbReference type="GO" id="GO:0046076">
    <property type="term" value="P:dTTP catabolic process"/>
    <property type="evidence" value="ECO:0007669"/>
    <property type="project" value="TreeGrafter"/>
</dbReference>
<reference evidence="4" key="4">
    <citation type="submission" date="2021-09" db="EMBL/GenBank/DDBJ databases">
        <authorList>
            <person name="Gilroy R."/>
        </authorList>
    </citation>
    <scope>NUCLEOTIDE SEQUENCE</scope>
    <source>
        <strain evidence="4">CHK149-3286</strain>
    </source>
</reference>
<dbReference type="GO" id="GO:0006203">
    <property type="term" value="P:dGTP catabolic process"/>
    <property type="evidence" value="ECO:0007669"/>
    <property type="project" value="TreeGrafter"/>
</dbReference>
<evidence type="ECO:0000313" key="4">
    <source>
        <dbReference type="EMBL" id="HJF67117.1"/>
    </source>
</evidence>
<reference evidence="3 7" key="2">
    <citation type="submission" date="2019-07" db="EMBL/GenBank/DDBJ databases">
        <title>Whole genome shotgun sequence of Staphylococcus kloosii NBRC 109624.</title>
        <authorList>
            <person name="Hosoyama A."/>
            <person name="Uohara A."/>
            <person name="Ohji S."/>
            <person name="Ichikawa N."/>
        </authorList>
    </citation>
    <scope>NUCLEOTIDE SEQUENCE [LARGE SCALE GENOMIC DNA]</scope>
    <source>
        <strain evidence="3 7">NBRC 109624</strain>
    </source>
</reference>
<dbReference type="InterPro" id="IPR014777">
    <property type="entry name" value="4pyrrole_Mease_sub1"/>
</dbReference>
<proteinExistence type="predicted"/>
<dbReference type="OrthoDB" id="9808939at2"/>
<dbReference type="GO" id="GO:0046047">
    <property type="term" value="P:TTP catabolic process"/>
    <property type="evidence" value="ECO:0007669"/>
    <property type="project" value="TreeGrafter"/>
</dbReference>
<dbReference type="Proteomes" id="UP000321040">
    <property type="component" value="Unassembled WGS sequence"/>
</dbReference>
<dbReference type="Proteomes" id="UP000706163">
    <property type="component" value="Unassembled WGS sequence"/>
</dbReference>
<feature type="domain" description="Tetrapyrrole methylase" evidence="1">
    <location>
        <begin position="4"/>
        <end position="207"/>
    </location>
</feature>
<dbReference type="AlphaFoldDB" id="A0A151A1Y3"/>
<accession>A0A151A1Y3</accession>
<dbReference type="GO" id="GO:0047429">
    <property type="term" value="F:nucleoside triphosphate diphosphatase activity"/>
    <property type="evidence" value="ECO:0007669"/>
    <property type="project" value="TreeGrafter"/>
</dbReference>
<name>A0A151A1Y3_9STAP</name>
<reference evidence="4" key="3">
    <citation type="journal article" date="2021" name="PeerJ">
        <title>Extensive microbial diversity within the chicken gut microbiome revealed by metagenomics and culture.</title>
        <authorList>
            <person name="Gilroy R."/>
            <person name="Ravi A."/>
            <person name="Getino M."/>
            <person name="Pursley I."/>
            <person name="Horton D.L."/>
            <person name="Alikhan N.F."/>
            <person name="Baker D."/>
            <person name="Gharbi K."/>
            <person name="Hall N."/>
            <person name="Watson M."/>
            <person name="Adriaenssens E.M."/>
            <person name="Foster-Nyarko E."/>
            <person name="Jarju S."/>
            <person name="Secka A."/>
            <person name="Antonio M."/>
            <person name="Oren A."/>
            <person name="Chaudhuri R.R."/>
            <person name="La Ragione R."/>
            <person name="Hildebrand F."/>
            <person name="Pallen M.J."/>
        </authorList>
    </citation>
    <scope>NUCLEOTIDE SEQUENCE</scope>
    <source>
        <strain evidence="4">CHK149-3286</strain>
    </source>
</reference>
<dbReference type="Pfam" id="PF03819">
    <property type="entry name" value="MazG"/>
    <property type="match status" value="1"/>
</dbReference>
<dbReference type="FunFam" id="1.10.287.1080:FF:000001">
    <property type="entry name" value="Nucleoside triphosphate pyrophosphohydrolase"/>
    <property type="match status" value="1"/>
</dbReference>
<dbReference type="InterPro" id="IPR024180">
    <property type="entry name" value="Tetrapyrrole_Mease/MazG_pred"/>
</dbReference>
<dbReference type="SUPFAM" id="SSF101386">
    <property type="entry name" value="all-alpha NTP pyrophosphatases"/>
    <property type="match status" value="1"/>
</dbReference>
<dbReference type="InterPro" id="IPR035013">
    <property type="entry name" value="YabN_N"/>
</dbReference>
<dbReference type="InterPro" id="IPR011551">
    <property type="entry name" value="NTP_PyrPHydrolase_MazG"/>
</dbReference>
<dbReference type="PIRSF" id="PIRSF002845">
    <property type="entry name" value="Ttrprl_mtas_MazG"/>
    <property type="match status" value="1"/>
</dbReference>
<comment type="caution">
    <text evidence="5">The sequence shown here is derived from an EMBL/GenBank/DDBJ whole genome shotgun (WGS) entry which is preliminary data.</text>
</comment>
<dbReference type="GO" id="GO:0046052">
    <property type="term" value="P:UTP catabolic process"/>
    <property type="evidence" value="ECO:0007669"/>
    <property type="project" value="TreeGrafter"/>
</dbReference>
<dbReference type="EMBL" id="LUGM01000003">
    <property type="protein sequence ID" value="KYH13170.1"/>
    <property type="molecule type" value="Genomic_DNA"/>
</dbReference>
<dbReference type="GO" id="GO:0046061">
    <property type="term" value="P:dATP catabolic process"/>
    <property type="evidence" value="ECO:0007669"/>
    <property type="project" value="TreeGrafter"/>
</dbReference>
<dbReference type="Proteomes" id="UP000075418">
    <property type="component" value="Unassembled WGS sequence"/>
</dbReference>
<evidence type="ECO:0000313" key="3">
    <source>
        <dbReference type="EMBL" id="GEP83204.1"/>
    </source>
</evidence>
<dbReference type="InterPro" id="IPR035996">
    <property type="entry name" value="4pyrrol_Methylase_sf"/>
</dbReference>
<dbReference type="GeneID" id="69903731"/>
<dbReference type="EMBL" id="DYVT01000027">
    <property type="protein sequence ID" value="HJF67117.1"/>
    <property type="molecule type" value="Genomic_DNA"/>
</dbReference>
<gene>
    <name evidence="5" type="ORF">A0131_12710</name>
    <name evidence="4" type="ORF">K8V85_02290</name>
    <name evidence="3" type="ORF">SKL01_23820</name>
</gene>
<dbReference type="Gene3D" id="3.40.1010.10">
    <property type="entry name" value="Cobalt-precorrin-4 Transmethylase, Domain 1"/>
    <property type="match status" value="1"/>
</dbReference>
<keyword evidence="7" id="KW-1185">Reference proteome</keyword>
<dbReference type="InterPro" id="IPR048015">
    <property type="entry name" value="NTP-PPase_MazG-like_N"/>
</dbReference>
<evidence type="ECO:0000259" key="1">
    <source>
        <dbReference type="Pfam" id="PF00590"/>
    </source>
</evidence>
<dbReference type="KEGG" id="skl:C7J89_00125"/>
<dbReference type="SUPFAM" id="SSF53790">
    <property type="entry name" value="Tetrapyrrole methylase"/>
    <property type="match status" value="1"/>
</dbReference>
<accession>A0A2T4RDK1</accession>
<reference evidence="5 6" key="1">
    <citation type="submission" date="2016-02" db="EMBL/GenBank/DDBJ databases">
        <title>Draft genome sequence of hydrocarbon degrading Staphylococcus saprophyticus Strain CNV2, isolated from crude-oil contaminated soil from Noonmati Oil Refinery, Guwahati, Assam, India.</title>
        <authorList>
            <person name="Mukherjee A."/>
            <person name="Chettri B."/>
            <person name="Langpoklakpam J."/>
            <person name="Singh A.K."/>
            <person name="Chattopadhyay D.J."/>
        </authorList>
    </citation>
    <scope>NUCLEOTIDE SEQUENCE [LARGE SCALE GENOMIC DNA]</scope>
    <source>
        <strain evidence="5 6">CNV2</strain>
    </source>
</reference>
<dbReference type="InterPro" id="IPR004518">
    <property type="entry name" value="MazG-like_dom"/>
</dbReference>
<sequence length="399" mass="45937">MTHKITIVGLGNYGLDELPLGIYKFLQQQTIVYTRTKEHPVINELSDLLTFYSFDDIYEANDSFEAVYEEIVQQLVSLAQEQEVVYAVPGHPRVAETTTALLLDYAQEHEELEVEVLGGKSFIDDVFEAVAIDPNDGFTLLDATSLVAEQLNKRNHVLITQVYSSMVAGDLKVTLMETYQDDHEVYIVNGARGRNAQVIATPLYELDHHTDAFTNLSSVLIPKDTASEHYYSDFKYATHIIDRLVDDNDGCPWDREQTHDSLKRYLLEESFELFEAIDNEDDWHMIEELGDILLQVLLHASIGKKEGYFDINEIVYSLVDKMIRRHPHIFGDQEAENIEDLNAIWADAKAQEGKKERVKFEKVFAQYFLKMYDKTKNMTLDEEALRRYLEQGGENDETR</sequence>
<dbReference type="Pfam" id="PF00590">
    <property type="entry name" value="TP_methylase"/>
    <property type="match status" value="1"/>
</dbReference>
<evidence type="ECO:0000259" key="2">
    <source>
        <dbReference type="Pfam" id="PF03819"/>
    </source>
</evidence>
<evidence type="ECO:0000313" key="5">
    <source>
        <dbReference type="EMBL" id="KYH13170.1"/>
    </source>
</evidence>
<evidence type="ECO:0000313" key="6">
    <source>
        <dbReference type="Proteomes" id="UP000075418"/>
    </source>
</evidence>
<dbReference type="CDD" id="cd11723">
    <property type="entry name" value="YabN_N_like"/>
    <property type="match status" value="1"/>
</dbReference>
<dbReference type="GO" id="GO:0008168">
    <property type="term" value="F:methyltransferase activity"/>
    <property type="evidence" value="ECO:0007669"/>
    <property type="project" value="InterPro"/>
</dbReference>
<dbReference type="InterPro" id="IPR000878">
    <property type="entry name" value="4pyrrol_Mease"/>
</dbReference>
<feature type="domain" description="NTP pyrophosphohydrolase MazG-like" evidence="2">
    <location>
        <begin position="257"/>
        <end position="330"/>
    </location>
</feature>
<protein>
    <submittedName>
        <fullName evidence="5">Nucleotide pyrophosphohydrolase</fullName>
    </submittedName>
</protein>
<dbReference type="EMBL" id="BKAQ01000024">
    <property type="protein sequence ID" value="GEP83204.1"/>
    <property type="molecule type" value="Genomic_DNA"/>
</dbReference>
<evidence type="ECO:0000313" key="7">
    <source>
        <dbReference type="Proteomes" id="UP000321040"/>
    </source>
</evidence>